<evidence type="ECO:0000313" key="3">
    <source>
        <dbReference type="Proteomes" id="UP000499080"/>
    </source>
</evidence>
<comment type="caution">
    <text evidence="2">The sequence shown here is derived from an EMBL/GenBank/DDBJ whole genome shotgun (WGS) entry which is preliminary data.</text>
</comment>
<feature type="compositionally biased region" description="Polar residues" evidence="1">
    <location>
        <begin position="176"/>
        <end position="185"/>
    </location>
</feature>
<keyword evidence="3" id="KW-1185">Reference proteome</keyword>
<dbReference type="EMBL" id="BGPR01000510">
    <property type="protein sequence ID" value="GBM24061.1"/>
    <property type="molecule type" value="Genomic_DNA"/>
</dbReference>
<protein>
    <submittedName>
        <fullName evidence="2">Uncharacterized protein</fullName>
    </submittedName>
</protein>
<dbReference type="Proteomes" id="UP000499080">
    <property type="component" value="Unassembled WGS sequence"/>
</dbReference>
<feature type="compositionally biased region" description="Basic residues" evidence="1">
    <location>
        <begin position="188"/>
        <end position="206"/>
    </location>
</feature>
<dbReference type="AlphaFoldDB" id="A0A4Y2E594"/>
<sequence length="206" mass="22963">MTRDLKIHENNSLTSAEDPDHSKTLEVNFTSSPSAGRKRNNSSSSTISSVSDNADPSAPTHNDNTSFMKLLESLRIIVNSQTVPKKSSTIPKHHLPRRKLNPGATGDQGKTFATKQQTNQSTTEIQVYRTAIRNGIKHLIQLASITENHPSTSLAAQQTPKSIHHICRSHKETSSKHTTFASTPNEIRRKRRSPRDSKKRNCMTFN</sequence>
<gene>
    <name evidence="2" type="ORF">AVEN_38265_1</name>
</gene>
<organism evidence="2 3">
    <name type="scientific">Araneus ventricosus</name>
    <name type="common">Orbweaver spider</name>
    <name type="synonym">Epeira ventricosa</name>
    <dbReference type="NCBI Taxonomy" id="182803"/>
    <lineage>
        <taxon>Eukaryota</taxon>
        <taxon>Metazoa</taxon>
        <taxon>Ecdysozoa</taxon>
        <taxon>Arthropoda</taxon>
        <taxon>Chelicerata</taxon>
        <taxon>Arachnida</taxon>
        <taxon>Araneae</taxon>
        <taxon>Araneomorphae</taxon>
        <taxon>Entelegynae</taxon>
        <taxon>Araneoidea</taxon>
        <taxon>Araneidae</taxon>
        <taxon>Araneus</taxon>
    </lineage>
</organism>
<proteinExistence type="predicted"/>
<feature type="compositionally biased region" description="Basic residues" evidence="1">
    <location>
        <begin position="91"/>
        <end position="100"/>
    </location>
</feature>
<feature type="region of interest" description="Disordered" evidence="1">
    <location>
        <begin position="82"/>
        <end position="120"/>
    </location>
</feature>
<evidence type="ECO:0000313" key="2">
    <source>
        <dbReference type="EMBL" id="GBM24061.1"/>
    </source>
</evidence>
<name>A0A4Y2E594_ARAVE</name>
<feature type="compositionally biased region" description="Low complexity" evidence="1">
    <location>
        <begin position="42"/>
        <end position="51"/>
    </location>
</feature>
<feature type="region of interest" description="Disordered" evidence="1">
    <location>
        <begin position="1"/>
        <end position="64"/>
    </location>
</feature>
<feature type="compositionally biased region" description="Polar residues" evidence="1">
    <location>
        <begin position="111"/>
        <end position="120"/>
    </location>
</feature>
<evidence type="ECO:0000256" key="1">
    <source>
        <dbReference type="SAM" id="MobiDB-lite"/>
    </source>
</evidence>
<feature type="region of interest" description="Disordered" evidence="1">
    <location>
        <begin position="168"/>
        <end position="206"/>
    </location>
</feature>
<accession>A0A4Y2E594</accession>
<feature type="compositionally biased region" description="Polar residues" evidence="1">
    <location>
        <begin position="25"/>
        <end position="34"/>
    </location>
</feature>
<reference evidence="2 3" key="1">
    <citation type="journal article" date="2019" name="Sci. Rep.">
        <title>Orb-weaving spider Araneus ventricosus genome elucidates the spidroin gene catalogue.</title>
        <authorList>
            <person name="Kono N."/>
            <person name="Nakamura H."/>
            <person name="Ohtoshi R."/>
            <person name="Moran D.A.P."/>
            <person name="Shinohara A."/>
            <person name="Yoshida Y."/>
            <person name="Fujiwara M."/>
            <person name="Mori M."/>
            <person name="Tomita M."/>
            <person name="Arakawa K."/>
        </authorList>
    </citation>
    <scope>NUCLEOTIDE SEQUENCE [LARGE SCALE GENOMIC DNA]</scope>
</reference>